<gene>
    <name evidence="3" type="ORF">OXX778_LOCUS22316</name>
</gene>
<evidence type="ECO:0000256" key="1">
    <source>
        <dbReference type="RuleBase" id="RU363044"/>
    </source>
</evidence>
<dbReference type="GO" id="GO:0043139">
    <property type="term" value="F:5'-3' DNA helicase activity"/>
    <property type="evidence" value="ECO:0007669"/>
    <property type="project" value="UniProtKB-EC"/>
</dbReference>
<dbReference type="Proteomes" id="UP000663879">
    <property type="component" value="Unassembled WGS sequence"/>
</dbReference>
<evidence type="ECO:0000313" key="4">
    <source>
        <dbReference type="Proteomes" id="UP000663879"/>
    </source>
</evidence>
<feature type="non-terminal residue" evidence="3">
    <location>
        <position position="577"/>
    </location>
</feature>
<comment type="cofactor">
    <cofactor evidence="1">
        <name>Mg(2+)</name>
        <dbReference type="ChEBI" id="CHEBI:18420"/>
    </cofactor>
</comment>
<comment type="similarity">
    <text evidence="1">Belongs to the helicase family.</text>
</comment>
<accession>A0A814R3K8</accession>
<keyword evidence="4" id="KW-1185">Reference proteome</keyword>
<keyword evidence="1" id="KW-0347">Helicase</keyword>
<keyword evidence="1" id="KW-0067">ATP-binding</keyword>
<dbReference type="AlphaFoldDB" id="A0A814R3K8"/>
<proteinExistence type="inferred from homology"/>
<dbReference type="EMBL" id="CAJNOC010009314">
    <property type="protein sequence ID" value="CAF1127370.1"/>
    <property type="molecule type" value="Genomic_DNA"/>
</dbReference>
<feature type="non-terminal residue" evidence="3">
    <location>
        <position position="1"/>
    </location>
</feature>
<name>A0A814R3K8_9BILA</name>
<dbReference type="GO" id="GO:0006310">
    <property type="term" value="P:DNA recombination"/>
    <property type="evidence" value="ECO:0007669"/>
    <property type="project" value="UniProtKB-KW"/>
</dbReference>
<keyword evidence="1" id="KW-0233">DNA recombination</keyword>
<dbReference type="GO" id="GO:0006281">
    <property type="term" value="P:DNA repair"/>
    <property type="evidence" value="ECO:0007669"/>
    <property type="project" value="UniProtKB-KW"/>
</dbReference>
<dbReference type="GO" id="GO:0005524">
    <property type="term" value="F:ATP binding"/>
    <property type="evidence" value="ECO:0007669"/>
    <property type="project" value="UniProtKB-KW"/>
</dbReference>
<dbReference type="PANTHER" id="PTHR10492:SF57">
    <property type="entry name" value="ATP-DEPENDENT DNA HELICASE"/>
    <property type="match status" value="1"/>
</dbReference>
<dbReference type="SUPFAM" id="SSF52540">
    <property type="entry name" value="P-loop containing nucleoside triphosphate hydrolases"/>
    <property type="match status" value="1"/>
</dbReference>
<dbReference type="InterPro" id="IPR027417">
    <property type="entry name" value="P-loop_NTPase"/>
</dbReference>
<keyword evidence="1" id="KW-0378">Hydrolase</keyword>
<keyword evidence="1" id="KW-0547">Nucleotide-binding</keyword>
<keyword evidence="1" id="KW-0227">DNA damage</keyword>
<comment type="catalytic activity">
    <reaction evidence="1">
        <text>ATP + H2O = ADP + phosphate + H(+)</text>
        <dbReference type="Rhea" id="RHEA:13065"/>
        <dbReference type="ChEBI" id="CHEBI:15377"/>
        <dbReference type="ChEBI" id="CHEBI:15378"/>
        <dbReference type="ChEBI" id="CHEBI:30616"/>
        <dbReference type="ChEBI" id="CHEBI:43474"/>
        <dbReference type="ChEBI" id="CHEBI:456216"/>
        <dbReference type="EC" id="5.6.2.3"/>
    </reaction>
</comment>
<dbReference type="GO" id="GO:0000723">
    <property type="term" value="P:telomere maintenance"/>
    <property type="evidence" value="ECO:0007669"/>
    <property type="project" value="InterPro"/>
</dbReference>
<sequence length="577" mass="66254">NDRVNVVTHGLNNVAPFANQGQNREELAEALRVNPPQPVENNNEQNEVVENDNYDVQVNRDVDPVFRNAPQEEQEAGDVRVDPVVPVVQEETYDEIRAYEEKRYVSSIEAFDRIMGFPRIEMSHSIHLLKVHLPGRQNIVFREAGIQNIANNVEPVTELIDFFRLNGRDVYARQFLYKDIVNHYVFDSTNKEWTRRVNDGSRLLLLHVRGATSYEHLRTVNDVVWPTFEAAAMALNLVENNVQWHTTMEELAATEMPYRLRFLFVTILIHNNPVNPNALALWDNFQDAMSEDYREDDADTRIQKALGHLRYLLNCHGRTLADFNLPEPDERGLNWRHVAIPVNFEDMNPEQHRTIALQLEATLNVEQRSVVDTIVEAVLSNDPTTNKSYFVDGPGGTGKTYVINLLYHRLRQLNYRMIPTAFTGIAAALLIGGGQTLHSKFRIPIPTDLNSVSRIQADSEQAQILRECKLFIIDEASQVSRAMLECIDRLLRDLMRQPNVPFGGKVMLLTGDFHQCAPVSDNQNIEASVNMCIKRSDLWTHFRQMALQENVRADPNEIEFKEWLMEVGDGRSRVYDN</sequence>
<dbReference type="InterPro" id="IPR010285">
    <property type="entry name" value="DNA_helicase_pif1-like_DEAD"/>
</dbReference>
<organism evidence="3 4">
    <name type="scientific">Brachionus calyciflorus</name>
    <dbReference type="NCBI Taxonomy" id="104777"/>
    <lineage>
        <taxon>Eukaryota</taxon>
        <taxon>Metazoa</taxon>
        <taxon>Spiralia</taxon>
        <taxon>Gnathifera</taxon>
        <taxon>Rotifera</taxon>
        <taxon>Eurotatoria</taxon>
        <taxon>Monogononta</taxon>
        <taxon>Pseudotrocha</taxon>
        <taxon>Ploima</taxon>
        <taxon>Brachionidae</taxon>
        <taxon>Brachionus</taxon>
    </lineage>
</organism>
<reference evidence="3" key="1">
    <citation type="submission" date="2021-02" db="EMBL/GenBank/DDBJ databases">
        <authorList>
            <person name="Nowell W R."/>
        </authorList>
    </citation>
    <scope>NUCLEOTIDE SEQUENCE</scope>
    <source>
        <strain evidence="3">Ploen Becks lab</strain>
    </source>
</reference>
<protein>
    <recommendedName>
        <fullName evidence="1">ATP-dependent DNA helicase</fullName>
        <ecNumber evidence="1">5.6.2.3</ecNumber>
    </recommendedName>
</protein>
<comment type="caution">
    <text evidence="3">The sequence shown here is derived from an EMBL/GenBank/DDBJ whole genome shotgun (WGS) entry which is preliminary data.</text>
</comment>
<dbReference type="Pfam" id="PF05970">
    <property type="entry name" value="PIF1"/>
    <property type="match status" value="1"/>
</dbReference>
<dbReference type="EC" id="5.6.2.3" evidence="1"/>
<dbReference type="PANTHER" id="PTHR10492">
    <property type="match status" value="1"/>
</dbReference>
<keyword evidence="1" id="KW-0234">DNA repair</keyword>
<evidence type="ECO:0000259" key="2">
    <source>
        <dbReference type="Pfam" id="PF05970"/>
    </source>
</evidence>
<evidence type="ECO:0000313" key="3">
    <source>
        <dbReference type="EMBL" id="CAF1127370.1"/>
    </source>
</evidence>
<dbReference type="GO" id="GO:0016787">
    <property type="term" value="F:hydrolase activity"/>
    <property type="evidence" value="ECO:0007669"/>
    <property type="project" value="UniProtKB-KW"/>
</dbReference>
<dbReference type="OrthoDB" id="10056572at2759"/>
<dbReference type="Gene3D" id="3.40.50.300">
    <property type="entry name" value="P-loop containing nucleotide triphosphate hydrolases"/>
    <property type="match status" value="1"/>
</dbReference>
<feature type="domain" description="DNA helicase Pif1-like DEAD-box helicase" evidence="2">
    <location>
        <begin position="363"/>
        <end position="572"/>
    </location>
</feature>